<evidence type="ECO:0000256" key="2">
    <source>
        <dbReference type="ARBA" id="ARBA00022801"/>
    </source>
</evidence>
<gene>
    <name evidence="6" type="ORF">DQG23_15975</name>
</gene>
<evidence type="ECO:0000259" key="5">
    <source>
        <dbReference type="Pfam" id="PF00149"/>
    </source>
</evidence>
<evidence type="ECO:0000256" key="1">
    <source>
        <dbReference type="ARBA" id="ARBA00022723"/>
    </source>
</evidence>
<keyword evidence="3" id="KW-0408">Iron</keyword>
<dbReference type="InterPro" id="IPR029052">
    <property type="entry name" value="Metallo-depent_PP-like"/>
</dbReference>
<comment type="caution">
    <text evidence="6">The sequence shown here is derived from an EMBL/GenBank/DDBJ whole genome shotgun (WGS) entry which is preliminary data.</text>
</comment>
<dbReference type="PANTHER" id="PTHR42988">
    <property type="entry name" value="PHOSPHOHYDROLASE"/>
    <property type="match status" value="1"/>
</dbReference>
<evidence type="ECO:0000256" key="3">
    <source>
        <dbReference type="ARBA" id="ARBA00023004"/>
    </source>
</evidence>
<dbReference type="EMBL" id="QMFB01000008">
    <property type="protein sequence ID" value="RAV20458.1"/>
    <property type="molecule type" value="Genomic_DNA"/>
</dbReference>
<dbReference type="Gene3D" id="3.60.21.10">
    <property type="match status" value="1"/>
</dbReference>
<dbReference type="PANTHER" id="PTHR42988:SF2">
    <property type="entry name" value="CYCLIC NUCLEOTIDE PHOSPHODIESTERASE CBUA0032-RELATED"/>
    <property type="match status" value="1"/>
</dbReference>
<dbReference type="RefSeq" id="WP_113031855.1">
    <property type="nucleotide sequence ID" value="NZ_QMFB01000008.1"/>
</dbReference>
<sequence>MLKQTDMSVYWITDVHLKDHVTGRPEAEGAVYGERHFYASLDKLRQSVDIVNIEKPDLVVCTGDVIEVKQSLGSFVEQWDRMEAPKAFVLGNHDLEAGYDAVVNEMGYQDRLEIAGSRFNCSFVLRNDEFGIRCIVLDTYVGEDGKHRYGTCEGTIGAQAFEWLEQEMTACPESVILLFSHNGIEGPEEYFDRRHAAQFRELARRVTTNGKKLYNLAGHHHVHPHPEVKQVLPHYTFVNGVAMIAGTCSAVNVLTIQKDGTLHIGSKEVKYPYPE</sequence>
<dbReference type="InterPro" id="IPR004843">
    <property type="entry name" value="Calcineurin-like_PHP"/>
</dbReference>
<dbReference type="InterPro" id="IPR050884">
    <property type="entry name" value="CNP_phosphodiesterase-III"/>
</dbReference>
<dbReference type="GO" id="GO:0046872">
    <property type="term" value="F:metal ion binding"/>
    <property type="evidence" value="ECO:0007669"/>
    <property type="project" value="UniProtKB-KW"/>
</dbReference>
<accession>A0A329MLL1</accession>
<dbReference type="Proteomes" id="UP000250369">
    <property type="component" value="Unassembled WGS sequence"/>
</dbReference>
<feature type="domain" description="Calcineurin-like phosphoesterase" evidence="5">
    <location>
        <begin position="7"/>
        <end position="222"/>
    </location>
</feature>
<reference evidence="6 7" key="1">
    <citation type="journal article" date="2009" name="Int. J. Syst. Evol. Microbiol.">
        <title>Paenibacillus contaminans sp. nov., isolated from a contaminated laboratory plate.</title>
        <authorList>
            <person name="Chou J.H."/>
            <person name="Lee J.H."/>
            <person name="Lin M.C."/>
            <person name="Chang P.S."/>
            <person name="Arun A.B."/>
            <person name="Young C.C."/>
            <person name="Chen W.M."/>
        </authorList>
    </citation>
    <scope>NUCLEOTIDE SEQUENCE [LARGE SCALE GENOMIC DNA]</scope>
    <source>
        <strain evidence="6 7">CKOBP-6</strain>
    </source>
</reference>
<protein>
    <recommendedName>
        <fullName evidence="5">Calcineurin-like phosphoesterase domain-containing protein</fullName>
    </recommendedName>
</protein>
<evidence type="ECO:0000313" key="7">
    <source>
        <dbReference type="Proteomes" id="UP000250369"/>
    </source>
</evidence>
<dbReference type="AlphaFoldDB" id="A0A329MLL1"/>
<dbReference type="OrthoDB" id="7051823at2"/>
<dbReference type="GO" id="GO:0016787">
    <property type="term" value="F:hydrolase activity"/>
    <property type="evidence" value="ECO:0007669"/>
    <property type="project" value="UniProtKB-KW"/>
</dbReference>
<keyword evidence="1" id="KW-0479">Metal-binding</keyword>
<keyword evidence="7" id="KW-1185">Reference proteome</keyword>
<evidence type="ECO:0000256" key="4">
    <source>
        <dbReference type="ARBA" id="ARBA00025742"/>
    </source>
</evidence>
<keyword evidence="2" id="KW-0378">Hydrolase</keyword>
<organism evidence="6 7">
    <name type="scientific">Paenibacillus contaminans</name>
    <dbReference type="NCBI Taxonomy" id="450362"/>
    <lineage>
        <taxon>Bacteria</taxon>
        <taxon>Bacillati</taxon>
        <taxon>Bacillota</taxon>
        <taxon>Bacilli</taxon>
        <taxon>Bacillales</taxon>
        <taxon>Paenibacillaceae</taxon>
        <taxon>Paenibacillus</taxon>
    </lineage>
</organism>
<evidence type="ECO:0000313" key="6">
    <source>
        <dbReference type="EMBL" id="RAV20458.1"/>
    </source>
</evidence>
<name>A0A329MLL1_9BACL</name>
<dbReference type="SUPFAM" id="SSF56300">
    <property type="entry name" value="Metallo-dependent phosphatases"/>
    <property type="match status" value="1"/>
</dbReference>
<proteinExistence type="inferred from homology"/>
<dbReference type="Pfam" id="PF00149">
    <property type="entry name" value="Metallophos"/>
    <property type="match status" value="1"/>
</dbReference>
<comment type="similarity">
    <text evidence="4">Belongs to the cyclic nucleotide phosphodiesterase class-III family.</text>
</comment>